<protein>
    <submittedName>
        <fullName evidence="1">Uncharacterized protein</fullName>
    </submittedName>
</protein>
<organism evidence="1">
    <name type="scientific">Pseudomonas putida</name>
    <name type="common">Arthrobacter siderocapsulatus</name>
    <dbReference type="NCBI Taxonomy" id="303"/>
    <lineage>
        <taxon>Bacteria</taxon>
        <taxon>Pseudomonadati</taxon>
        <taxon>Pseudomonadota</taxon>
        <taxon>Gammaproteobacteria</taxon>
        <taxon>Pseudomonadales</taxon>
        <taxon>Pseudomonadaceae</taxon>
        <taxon>Pseudomonas</taxon>
    </lineage>
</organism>
<evidence type="ECO:0000313" key="1">
    <source>
        <dbReference type="EMBL" id="ANY85816.1"/>
    </source>
</evidence>
<name>A0A1B2F0Y5_PSEPU</name>
<accession>A0A1B2F0Y5</accession>
<sequence length="45" mass="5343">MDEIPPPPSDPVPDHQRTVQRKLGLCMLQLQQYERLLNPWMRLDS</sequence>
<gene>
    <name evidence="1" type="ORF">IEC33019_0208</name>
</gene>
<proteinExistence type="predicted"/>
<dbReference type="EMBL" id="CP016634">
    <property type="protein sequence ID" value="ANY85816.1"/>
    <property type="molecule type" value="Genomic_DNA"/>
</dbReference>
<dbReference type="AlphaFoldDB" id="A0A1B2F0Y5"/>
<reference evidence="1" key="1">
    <citation type="submission" date="2016-07" db="EMBL/GenBank/DDBJ databases">
        <title>New class B carbapenemase carried by novel plasmid in Pseudomonas putida enviromental strain in eastern Amazonia.</title>
        <authorList>
            <person name="Souza C.O."/>
            <person name="Lima K.V."/>
            <person name="Brasiliense D.M."/>
            <person name="Perez-Chaparro P.J."/>
            <person name="Mamizuka E.M."/>
            <person name="Lima M.O."/>
            <person name="Lima L.N."/>
            <person name="McCulloch J.A."/>
        </authorList>
    </citation>
    <scope>NUCLEOTIDE SEQUENCE [LARGE SCALE GENOMIC DNA]</scope>
    <source>
        <strain evidence="1">IEC33019</strain>
    </source>
</reference>